<dbReference type="AlphaFoldDB" id="A0AAN1XZH9"/>
<dbReference type="GO" id="GO:0016866">
    <property type="term" value="F:intramolecular transferase activity"/>
    <property type="evidence" value="ECO:0007669"/>
    <property type="project" value="InterPro"/>
</dbReference>
<proteinExistence type="inferred from homology"/>
<evidence type="ECO:0000256" key="3">
    <source>
        <dbReference type="ARBA" id="ARBA00022737"/>
    </source>
</evidence>
<evidence type="ECO:0000313" key="7">
    <source>
        <dbReference type="EMBL" id="BDE07238.1"/>
    </source>
</evidence>
<evidence type="ECO:0000256" key="2">
    <source>
        <dbReference type="ARBA" id="ARBA00009755"/>
    </source>
</evidence>
<evidence type="ECO:0000256" key="1">
    <source>
        <dbReference type="ARBA" id="ARBA00004999"/>
    </source>
</evidence>
<dbReference type="PANTHER" id="PTHR11764:SF20">
    <property type="entry name" value="LANOSTEROL SYNTHASE"/>
    <property type="match status" value="1"/>
</dbReference>
<dbReference type="CDD" id="cd02892">
    <property type="entry name" value="SQCY_1"/>
    <property type="match status" value="1"/>
</dbReference>
<evidence type="ECO:0000256" key="4">
    <source>
        <dbReference type="ARBA" id="ARBA00023235"/>
    </source>
</evidence>
<accession>A0AAN1XZH9</accession>
<dbReference type="Pfam" id="PF13249">
    <property type="entry name" value="SQHop_cyclase_N"/>
    <property type="match status" value="1"/>
</dbReference>
<protein>
    <submittedName>
        <fullName evidence="7">Squalene-hopene cyclase</fullName>
    </submittedName>
</protein>
<comment type="similarity">
    <text evidence="2">Belongs to the terpene cyclase/mutase family.</text>
</comment>
<feature type="domain" description="Squalene cyclase C-terminal" evidence="5">
    <location>
        <begin position="315"/>
        <end position="642"/>
    </location>
</feature>
<organism evidence="7 8">
    <name type="scientific">Vulcanimicrobium alpinum</name>
    <dbReference type="NCBI Taxonomy" id="3016050"/>
    <lineage>
        <taxon>Bacteria</taxon>
        <taxon>Bacillati</taxon>
        <taxon>Vulcanimicrobiota</taxon>
        <taxon>Vulcanimicrobiia</taxon>
        <taxon>Vulcanimicrobiales</taxon>
        <taxon>Vulcanimicrobiaceae</taxon>
        <taxon>Vulcanimicrobium</taxon>
    </lineage>
</organism>
<evidence type="ECO:0000259" key="5">
    <source>
        <dbReference type="Pfam" id="PF13243"/>
    </source>
</evidence>
<feature type="domain" description="Squalene cyclase N-terminal" evidence="6">
    <location>
        <begin position="23"/>
        <end position="305"/>
    </location>
</feature>
<dbReference type="Gene3D" id="1.50.10.20">
    <property type="match status" value="2"/>
</dbReference>
<keyword evidence="4" id="KW-0413">Isomerase</keyword>
<keyword evidence="3" id="KW-0677">Repeat</keyword>
<dbReference type="GO" id="GO:0005811">
    <property type="term" value="C:lipid droplet"/>
    <property type="evidence" value="ECO:0007669"/>
    <property type="project" value="InterPro"/>
</dbReference>
<reference evidence="7 8" key="1">
    <citation type="journal article" date="2022" name="ISME Commun">
        <title>Vulcanimicrobium alpinus gen. nov. sp. nov., the first cultivated representative of the candidate phylum 'Eremiobacterota', is a metabolically versatile aerobic anoxygenic phototroph.</title>
        <authorList>
            <person name="Yabe S."/>
            <person name="Muto K."/>
            <person name="Abe K."/>
            <person name="Yokota A."/>
            <person name="Staudigel H."/>
            <person name="Tebo B.M."/>
        </authorList>
    </citation>
    <scope>NUCLEOTIDE SEQUENCE [LARGE SCALE GENOMIC DNA]</scope>
    <source>
        <strain evidence="7 8">WC8-2</strain>
    </source>
</reference>
<dbReference type="KEGG" id="vab:WPS_25140"/>
<dbReference type="SUPFAM" id="SSF48239">
    <property type="entry name" value="Terpenoid cyclases/Protein prenyltransferases"/>
    <property type="match status" value="2"/>
</dbReference>
<dbReference type="InterPro" id="IPR006400">
    <property type="entry name" value="Hopene-cyclase"/>
</dbReference>
<evidence type="ECO:0000313" key="8">
    <source>
        <dbReference type="Proteomes" id="UP001317532"/>
    </source>
</evidence>
<keyword evidence="8" id="KW-1185">Reference proteome</keyword>
<name>A0AAN1XZH9_UNVUL</name>
<dbReference type="InterPro" id="IPR018333">
    <property type="entry name" value="Squalene_cyclase"/>
</dbReference>
<comment type="pathway">
    <text evidence="1">Secondary metabolite biosynthesis; hopanoid biosynthesis.</text>
</comment>
<dbReference type="SFLD" id="SFLDG01016">
    <property type="entry name" value="Prenyltransferase_Like_2"/>
    <property type="match status" value="1"/>
</dbReference>
<gene>
    <name evidence="7" type="primary">shc</name>
    <name evidence="7" type="ORF">WPS_25140</name>
</gene>
<dbReference type="InterPro" id="IPR008930">
    <property type="entry name" value="Terpenoid_cyclase/PrenylTrfase"/>
</dbReference>
<dbReference type="InterPro" id="IPR032697">
    <property type="entry name" value="SQ_cyclase_N"/>
</dbReference>
<dbReference type="InterPro" id="IPR032696">
    <property type="entry name" value="SQ_cyclase_C"/>
</dbReference>
<dbReference type="GO" id="GO:0016104">
    <property type="term" value="P:triterpenoid biosynthetic process"/>
    <property type="evidence" value="ECO:0007669"/>
    <property type="project" value="InterPro"/>
</dbReference>
<dbReference type="NCBIfam" id="TIGR01787">
    <property type="entry name" value="squalene_cyclas"/>
    <property type="match status" value="1"/>
</dbReference>
<dbReference type="Proteomes" id="UP001317532">
    <property type="component" value="Chromosome"/>
</dbReference>
<sequence length="648" mass="71245">MTYSPQPDASALAPLPDPLDDAIARATDALFELQDPAGYWWAELQSNVTITAEVLLLHHVWNRFDAVPHARAEAYLRGEQRDHGGWELAYGDGGELSTTVEAYCALRMLGVSRDDAALVRARAFILARGGVARSRVFTKMHLALIGAYPWSALPSIPPWLMLLPDRGPFSIYDLSSWARGSTVPLTILFDRKPVYGPTLDLSELWAGEPGVDVAPPTNDPLERAFRVLDGIFRTQERAGAVPFRRAGLRRAERWILERQEATGDWGGIIPAMLNSMLALRALGYDPHDPVVARGWDAIEIFTVRERGQYRVQPCISPVWDTALAVRALVDAGVDPADPRLARAVSWLLVKQIVHVYGDWNVKNATGEPGGWAFEFENAWYPDVDDTAMVVMALGAVAHPETPRVRGAMQRATNWIAGMQCKPGGWGAFDVDNDKGWLNRHPYGDLKAMIDPNTADVTARVLEMVARTGVTLDGERFARALDYLLAEQERDGAWFGRWGVNYVYGTSGALAALGPTRTGERRIDEAVVRGAVWLKSVQNGDGGWGETTASYVDPARRGIGPSTASQTAWAIIGLIACVERLPALGDAFAAAIDRGVAFLLRTQRADGNWDEPEFTGTGFPGHFYLNYHQYRLHFPLSALGRYAALRSSS</sequence>
<dbReference type="Pfam" id="PF13243">
    <property type="entry name" value="SQHop_cyclase_C"/>
    <property type="match status" value="1"/>
</dbReference>
<dbReference type="PANTHER" id="PTHR11764">
    <property type="entry name" value="TERPENE CYCLASE/MUTASE FAMILY MEMBER"/>
    <property type="match status" value="1"/>
</dbReference>
<dbReference type="RefSeq" id="WP_317994846.1">
    <property type="nucleotide sequence ID" value="NZ_AP025523.1"/>
</dbReference>
<dbReference type="EMBL" id="AP025523">
    <property type="protein sequence ID" value="BDE07238.1"/>
    <property type="molecule type" value="Genomic_DNA"/>
</dbReference>
<dbReference type="NCBIfam" id="TIGR01507">
    <property type="entry name" value="hopene_cyclase"/>
    <property type="match status" value="1"/>
</dbReference>
<evidence type="ECO:0000259" key="6">
    <source>
        <dbReference type="Pfam" id="PF13249"/>
    </source>
</evidence>